<dbReference type="EMBL" id="NHYD01003420">
    <property type="protein sequence ID" value="PPQ78405.1"/>
    <property type="molecule type" value="Genomic_DNA"/>
</dbReference>
<feature type="compositionally biased region" description="Basic residues" evidence="1">
    <location>
        <begin position="57"/>
        <end position="66"/>
    </location>
</feature>
<proteinExistence type="predicted"/>
<keyword evidence="3" id="KW-1185">Reference proteome</keyword>
<name>A0A409WIT2_PSICY</name>
<feature type="region of interest" description="Disordered" evidence="1">
    <location>
        <begin position="47"/>
        <end position="66"/>
    </location>
</feature>
<evidence type="ECO:0000256" key="1">
    <source>
        <dbReference type="SAM" id="MobiDB-lite"/>
    </source>
</evidence>
<dbReference type="Proteomes" id="UP000283269">
    <property type="component" value="Unassembled WGS sequence"/>
</dbReference>
<evidence type="ECO:0000313" key="2">
    <source>
        <dbReference type="EMBL" id="PPQ78405.1"/>
    </source>
</evidence>
<evidence type="ECO:0000313" key="3">
    <source>
        <dbReference type="Proteomes" id="UP000283269"/>
    </source>
</evidence>
<dbReference type="AlphaFoldDB" id="A0A409WIT2"/>
<dbReference type="InParanoid" id="A0A409WIT2"/>
<sequence length="66" mass="7356">MDALSSEWRRNVQYLPGDRVAFKLGDAMGVAAFECLILHISSFANQPAAGGTPYWKHYPKGFPRKS</sequence>
<organism evidence="2 3">
    <name type="scientific">Psilocybe cyanescens</name>
    <dbReference type="NCBI Taxonomy" id="93625"/>
    <lineage>
        <taxon>Eukaryota</taxon>
        <taxon>Fungi</taxon>
        <taxon>Dikarya</taxon>
        <taxon>Basidiomycota</taxon>
        <taxon>Agaricomycotina</taxon>
        <taxon>Agaricomycetes</taxon>
        <taxon>Agaricomycetidae</taxon>
        <taxon>Agaricales</taxon>
        <taxon>Agaricineae</taxon>
        <taxon>Strophariaceae</taxon>
        <taxon>Psilocybe</taxon>
    </lineage>
</organism>
<protein>
    <submittedName>
        <fullName evidence="2">Uncharacterized protein</fullName>
    </submittedName>
</protein>
<dbReference type="OrthoDB" id="2876896at2759"/>
<comment type="caution">
    <text evidence="2">The sequence shown here is derived from an EMBL/GenBank/DDBJ whole genome shotgun (WGS) entry which is preliminary data.</text>
</comment>
<reference evidence="2 3" key="1">
    <citation type="journal article" date="2018" name="Evol. Lett.">
        <title>Horizontal gene cluster transfer increased hallucinogenic mushroom diversity.</title>
        <authorList>
            <person name="Reynolds H.T."/>
            <person name="Vijayakumar V."/>
            <person name="Gluck-Thaler E."/>
            <person name="Korotkin H.B."/>
            <person name="Matheny P.B."/>
            <person name="Slot J.C."/>
        </authorList>
    </citation>
    <scope>NUCLEOTIDE SEQUENCE [LARGE SCALE GENOMIC DNA]</scope>
    <source>
        <strain evidence="2 3">2631</strain>
    </source>
</reference>
<gene>
    <name evidence="2" type="ORF">CVT25_011628</name>
</gene>
<accession>A0A409WIT2</accession>